<name>A0A542Y9T0_9MICO</name>
<keyword evidence="4" id="KW-0472">Membrane</keyword>
<feature type="transmembrane region" description="Helical" evidence="4">
    <location>
        <begin position="141"/>
        <end position="159"/>
    </location>
</feature>
<feature type="transmembrane region" description="Helical" evidence="4">
    <location>
        <begin position="44"/>
        <end position="62"/>
    </location>
</feature>
<evidence type="ECO:0000256" key="4">
    <source>
        <dbReference type="SAM" id="Phobius"/>
    </source>
</evidence>
<dbReference type="Proteomes" id="UP000319094">
    <property type="component" value="Unassembled WGS sequence"/>
</dbReference>
<comment type="caution">
    <text evidence="6">The sequence shown here is derived from an EMBL/GenBank/DDBJ whole genome shotgun (WGS) entry which is preliminary data.</text>
</comment>
<dbReference type="InterPro" id="IPR036890">
    <property type="entry name" value="HATPase_C_sf"/>
</dbReference>
<organism evidence="6 7">
    <name type="scientific">Leucobacter komagatae</name>
    <dbReference type="NCBI Taxonomy" id="55969"/>
    <lineage>
        <taxon>Bacteria</taxon>
        <taxon>Bacillati</taxon>
        <taxon>Actinomycetota</taxon>
        <taxon>Actinomycetes</taxon>
        <taxon>Micrococcales</taxon>
        <taxon>Microbacteriaceae</taxon>
        <taxon>Leucobacter</taxon>
    </lineage>
</organism>
<keyword evidence="3" id="KW-0902">Two-component regulatory system</keyword>
<feature type="transmembrane region" description="Helical" evidence="4">
    <location>
        <begin position="92"/>
        <end position="109"/>
    </location>
</feature>
<feature type="transmembrane region" description="Helical" evidence="4">
    <location>
        <begin position="484"/>
        <end position="506"/>
    </location>
</feature>
<sequence length="784" mass="85099">MERHGVPATVECTRHDLPDHFVDTRSASSWIASTLAGAMRRAQLIGLVLVTLVLCAASFLSATGVPPAGSVTAAVLVLTSGLLTIHRRVPAVVLIVCFFCVLAFYYVVALDPGELLTGLLIPLTSWTVVLPIMLWRGVWPLIASVVLGAGFGALILVSHPTWGSSVAAASATTNCIMIVLAFLFMRYLRRVSDGVDGQRNSAAQQKLRALRSRALDEATLEYIRVLHDTVINTFGVIGRLDPYQIGTGQIDTVQVRERCRRDLRRVEEFQRHPGAERVAVSLTDLDHVGLPIEWTGLRDEALRAHERLLLSTTLDALYGCAMEAVLNATKHSGATHVTCDVHRVEHELVVVVSDSGRGFNRSQVRERGIANSIFARAEANGIRVALRTAPGRGTTLTLRCPIPKPAPIGGAALAAEARNEIRDFKLRLGVVWGLQATLTGALLEVFNWQRLMWPAVFPAVLLVAILGSLTLATWLACRRWRQAPLLLTLLLLSAVPVVSWCSLAGIDFGRGELYFVPAVAATVIPVLLYVTSVSRRPFAISILLHLLSTGAIAVWALRSNAEIEWCTIALIEAPSLGLIGVLFVFLRSFRAIGTQIARSRQEVEEAARDAAASEAAVAVKKQWSASNLKPSIELLRGIADGTLLLDDPETRERCEREESRLRQLITLPRDASLMNWWFALAASEAEGRGVTLVLPAEYAKVAESGHVQTLGTLLVECVYSAPAGSTLSVNLIEQAGRPRMLVVSDAEATDSTLEMLHASEGLSVVAQRLRGQTLVEAIVREREG</sequence>
<dbReference type="EMBL" id="VFON01000001">
    <property type="protein sequence ID" value="TQL44850.1"/>
    <property type="molecule type" value="Genomic_DNA"/>
</dbReference>
<feature type="transmembrane region" description="Helical" evidence="4">
    <location>
        <begin position="512"/>
        <end position="531"/>
    </location>
</feature>
<dbReference type="InterPro" id="IPR050482">
    <property type="entry name" value="Sensor_HK_TwoCompSys"/>
</dbReference>
<dbReference type="Gene3D" id="3.30.565.10">
    <property type="entry name" value="Histidine kinase-like ATPase, C-terminal domain"/>
    <property type="match status" value="1"/>
</dbReference>
<dbReference type="PANTHER" id="PTHR24421:SF61">
    <property type="entry name" value="OXYGEN SENSOR HISTIDINE KINASE NREB"/>
    <property type="match status" value="1"/>
</dbReference>
<feature type="transmembrane region" description="Helical" evidence="4">
    <location>
        <begin position="428"/>
        <end position="449"/>
    </location>
</feature>
<feature type="transmembrane region" description="Helical" evidence="4">
    <location>
        <begin position="115"/>
        <end position="134"/>
    </location>
</feature>
<dbReference type="PANTHER" id="PTHR24421">
    <property type="entry name" value="NITRATE/NITRITE SENSOR PROTEIN NARX-RELATED"/>
    <property type="match status" value="1"/>
</dbReference>
<dbReference type="AlphaFoldDB" id="A0A542Y9T0"/>
<evidence type="ECO:0000256" key="1">
    <source>
        <dbReference type="ARBA" id="ARBA00022679"/>
    </source>
</evidence>
<protein>
    <submittedName>
        <fullName evidence="6">Signal transduction histidine kinase</fullName>
    </submittedName>
</protein>
<feature type="domain" description="Histidine kinase/HSP90-like ATPase" evidence="5">
    <location>
        <begin position="316"/>
        <end position="402"/>
    </location>
</feature>
<feature type="transmembrane region" description="Helical" evidence="4">
    <location>
        <begin position="569"/>
        <end position="589"/>
    </location>
</feature>
<evidence type="ECO:0000313" key="7">
    <source>
        <dbReference type="Proteomes" id="UP000319094"/>
    </source>
</evidence>
<keyword evidence="4" id="KW-0812">Transmembrane</keyword>
<evidence type="ECO:0000256" key="3">
    <source>
        <dbReference type="ARBA" id="ARBA00023012"/>
    </source>
</evidence>
<proteinExistence type="predicted"/>
<dbReference type="Pfam" id="PF02518">
    <property type="entry name" value="HATPase_c"/>
    <property type="match status" value="1"/>
</dbReference>
<dbReference type="InterPro" id="IPR003594">
    <property type="entry name" value="HATPase_dom"/>
</dbReference>
<evidence type="ECO:0000256" key="2">
    <source>
        <dbReference type="ARBA" id="ARBA00022777"/>
    </source>
</evidence>
<keyword evidence="7" id="KW-1185">Reference proteome</keyword>
<keyword evidence="2 6" id="KW-0418">Kinase</keyword>
<evidence type="ECO:0000313" key="6">
    <source>
        <dbReference type="EMBL" id="TQL44850.1"/>
    </source>
</evidence>
<keyword evidence="1" id="KW-0808">Transferase</keyword>
<evidence type="ECO:0000259" key="5">
    <source>
        <dbReference type="Pfam" id="PF02518"/>
    </source>
</evidence>
<feature type="transmembrane region" description="Helical" evidence="4">
    <location>
        <begin position="455"/>
        <end position="477"/>
    </location>
</feature>
<dbReference type="GO" id="GO:0016301">
    <property type="term" value="F:kinase activity"/>
    <property type="evidence" value="ECO:0007669"/>
    <property type="project" value="UniProtKB-KW"/>
</dbReference>
<reference evidence="6 7" key="1">
    <citation type="submission" date="2019-06" db="EMBL/GenBank/DDBJ databases">
        <title>Sequencing the genomes of 1000 actinobacteria strains.</title>
        <authorList>
            <person name="Klenk H.-P."/>
        </authorList>
    </citation>
    <scope>NUCLEOTIDE SEQUENCE [LARGE SCALE GENOMIC DNA]</scope>
    <source>
        <strain evidence="6 7">DSM 8803</strain>
    </source>
</reference>
<dbReference type="GO" id="GO:0000160">
    <property type="term" value="P:phosphorelay signal transduction system"/>
    <property type="evidence" value="ECO:0007669"/>
    <property type="project" value="UniProtKB-KW"/>
</dbReference>
<keyword evidence="4" id="KW-1133">Transmembrane helix</keyword>
<dbReference type="CDD" id="cd16917">
    <property type="entry name" value="HATPase_UhpB-NarQ-NarX-like"/>
    <property type="match status" value="1"/>
</dbReference>
<gene>
    <name evidence="6" type="ORF">FB468_2921</name>
</gene>
<feature type="transmembrane region" description="Helical" evidence="4">
    <location>
        <begin position="165"/>
        <end position="184"/>
    </location>
</feature>
<dbReference type="OrthoDB" id="5035586at2"/>
<feature type="transmembrane region" description="Helical" evidence="4">
    <location>
        <begin position="538"/>
        <end position="557"/>
    </location>
</feature>
<dbReference type="RefSeq" id="WP_141887965.1">
    <property type="nucleotide sequence ID" value="NZ_BAAAUY010000018.1"/>
</dbReference>
<feature type="transmembrane region" description="Helical" evidence="4">
    <location>
        <begin position="68"/>
        <end position="85"/>
    </location>
</feature>
<accession>A0A542Y9T0</accession>
<dbReference type="SUPFAM" id="SSF55874">
    <property type="entry name" value="ATPase domain of HSP90 chaperone/DNA topoisomerase II/histidine kinase"/>
    <property type="match status" value="1"/>
</dbReference>